<sequence>MFVPDAYRPGDPRWARDVVRGQGLALLAGNGADGPLATHCPVIPWSDLESGTGETGLVGTVLAGHLNRSNPHWSALREGDRALLVFAGPNTYISPTHYGVSPASPTWNFVSVHAHGTIHPLESGEPTMEVIRSTVRTYEEHIGTGWDMTASLPYFEKIVPGVGAFLFRVTAAEGMFKLSQEKPDDIRDRVGSALAGSTEERAREVAATMRRYG</sequence>
<protein>
    <recommendedName>
        <fullName evidence="3">FMN-binding negative transcriptional regulator</fullName>
    </recommendedName>
</protein>
<evidence type="ECO:0008006" key="3">
    <source>
        <dbReference type="Google" id="ProtNLM"/>
    </source>
</evidence>
<comment type="caution">
    <text evidence="1">The sequence shown here is derived from an EMBL/GenBank/DDBJ whole genome shotgun (WGS) entry which is preliminary data.</text>
</comment>
<reference evidence="1 2" key="1">
    <citation type="submission" date="2019-06" db="EMBL/GenBank/DDBJ databases">
        <title>Whole genome shotgun sequence of Streptomyces cacaoi subsp. cacaoi NBRC 12748.</title>
        <authorList>
            <person name="Hosoyama A."/>
            <person name="Uohara A."/>
            <person name="Ohji S."/>
            <person name="Ichikawa N."/>
        </authorList>
    </citation>
    <scope>NUCLEOTIDE SEQUENCE [LARGE SCALE GENOMIC DNA]</scope>
    <source>
        <strain evidence="1 2">NBRC 12748</strain>
    </source>
</reference>
<proteinExistence type="predicted"/>
<accession>A0A4Y3QTD0</accession>
<dbReference type="AlphaFoldDB" id="A0A4Y3QTD0"/>
<dbReference type="InterPro" id="IPR012349">
    <property type="entry name" value="Split_barrel_FMN-bd"/>
</dbReference>
<name>A0A4Y3QTD0_STRCI</name>
<evidence type="ECO:0000313" key="2">
    <source>
        <dbReference type="Proteomes" id="UP000319210"/>
    </source>
</evidence>
<dbReference type="RefSeq" id="WP_141275223.1">
    <property type="nucleotide sequence ID" value="NZ_BJMM01000003.1"/>
</dbReference>
<gene>
    <name evidence="1" type="ORF">SCA03_10320</name>
</gene>
<dbReference type="Proteomes" id="UP000319210">
    <property type="component" value="Unassembled WGS sequence"/>
</dbReference>
<dbReference type="OrthoDB" id="9794948at2"/>
<dbReference type="PANTHER" id="PTHR35802">
    <property type="entry name" value="PROTEASE SYNTHASE AND SPORULATION PROTEIN PAI 2"/>
    <property type="match status" value="1"/>
</dbReference>
<dbReference type="Pfam" id="PF04299">
    <property type="entry name" value="FMN_bind_2"/>
    <property type="match status" value="1"/>
</dbReference>
<dbReference type="PANTHER" id="PTHR35802:SF1">
    <property type="entry name" value="PROTEASE SYNTHASE AND SPORULATION PROTEIN PAI 2"/>
    <property type="match status" value="1"/>
</dbReference>
<dbReference type="SUPFAM" id="SSF50475">
    <property type="entry name" value="FMN-binding split barrel"/>
    <property type="match status" value="1"/>
</dbReference>
<organism evidence="1 2">
    <name type="scientific">Streptomyces cacaoi</name>
    <dbReference type="NCBI Taxonomy" id="1898"/>
    <lineage>
        <taxon>Bacteria</taxon>
        <taxon>Bacillati</taxon>
        <taxon>Actinomycetota</taxon>
        <taxon>Actinomycetes</taxon>
        <taxon>Kitasatosporales</taxon>
        <taxon>Streptomycetaceae</taxon>
        <taxon>Streptomyces</taxon>
    </lineage>
</organism>
<evidence type="ECO:0000313" key="1">
    <source>
        <dbReference type="EMBL" id="GEB48481.1"/>
    </source>
</evidence>
<dbReference type="InterPro" id="IPR007396">
    <property type="entry name" value="TR_PAI2-type"/>
</dbReference>
<dbReference type="EMBL" id="BJMM01000003">
    <property type="protein sequence ID" value="GEB48481.1"/>
    <property type="molecule type" value="Genomic_DNA"/>
</dbReference>
<keyword evidence="2" id="KW-1185">Reference proteome</keyword>
<dbReference type="PIRSF" id="PIRSF010372">
    <property type="entry name" value="PaiB"/>
    <property type="match status" value="1"/>
</dbReference>
<dbReference type="Gene3D" id="2.30.110.10">
    <property type="entry name" value="Electron Transport, Fmn-binding Protein, Chain A"/>
    <property type="match status" value="1"/>
</dbReference>